<organism evidence="1 2">
    <name type="scientific">Pseudomonas nitroreducens</name>
    <dbReference type="NCBI Taxonomy" id="46680"/>
    <lineage>
        <taxon>Bacteria</taxon>
        <taxon>Pseudomonadati</taxon>
        <taxon>Pseudomonadota</taxon>
        <taxon>Gammaproteobacteria</taxon>
        <taxon>Pseudomonadales</taxon>
        <taxon>Pseudomonadaceae</taxon>
        <taxon>Pseudomonas</taxon>
    </lineage>
</organism>
<dbReference type="EMBL" id="CP049140">
    <property type="protein sequence ID" value="QIE86735.1"/>
    <property type="molecule type" value="Genomic_DNA"/>
</dbReference>
<gene>
    <name evidence="1" type="ORF">G5B91_10790</name>
</gene>
<dbReference type="Proteomes" id="UP000501063">
    <property type="component" value="Chromosome"/>
</dbReference>
<protein>
    <submittedName>
        <fullName evidence="1">Uncharacterized protein</fullName>
    </submittedName>
</protein>
<dbReference type="AlphaFoldDB" id="A0A6G6IUC1"/>
<proteinExistence type="predicted"/>
<reference evidence="1 2" key="1">
    <citation type="submission" date="2020-02" db="EMBL/GenBank/DDBJ databases">
        <title>Integrative conjugative elements (ICEs) and plasmids drive adaptation of Pseudomonas nitroreducens strain HBP1 to wastewater environment.</title>
        <authorList>
            <person name="Sentchilo V."/>
            <person name="Carraro N."/>
            <person name="Bertelli C."/>
            <person name="van der Meer J.R."/>
        </authorList>
    </citation>
    <scope>NUCLEOTIDE SEQUENCE [LARGE SCALE GENOMIC DNA]</scope>
    <source>
        <strain evidence="1 2">HBP1</strain>
    </source>
</reference>
<name>A0A6G6IUC1_PSENT</name>
<sequence length="71" mass="8447">MSGNMERTRKWYGVPARRGMRVLYTGCGRKEYGTIRSARDCRLNIQLDGMKHTMPFHPTWELQYEPEEKQP</sequence>
<evidence type="ECO:0000313" key="1">
    <source>
        <dbReference type="EMBL" id="QIE86735.1"/>
    </source>
</evidence>
<accession>A0A6G6IUC1</accession>
<dbReference type="KEGG" id="pnt:G5B91_10790"/>
<evidence type="ECO:0000313" key="2">
    <source>
        <dbReference type="Proteomes" id="UP000501063"/>
    </source>
</evidence>